<dbReference type="InParanoid" id="F6HBX7"/>
<keyword evidence="1" id="KW-0472">Membrane</keyword>
<dbReference type="EMBL" id="FN595513">
    <property type="protein sequence ID" value="CCB49710.1"/>
    <property type="molecule type" value="Genomic_DNA"/>
</dbReference>
<evidence type="ECO:0000256" key="1">
    <source>
        <dbReference type="SAM" id="Phobius"/>
    </source>
</evidence>
<dbReference type="HOGENOM" id="CLU_3225688_0_0_1"/>
<reference evidence="3" key="1">
    <citation type="journal article" date="2007" name="Nature">
        <title>The grapevine genome sequence suggests ancestral hexaploidization in major angiosperm phyla.</title>
        <authorList>
            <consortium name="The French-Italian Public Consortium for Grapevine Genome Characterization."/>
            <person name="Jaillon O."/>
            <person name="Aury J.-M."/>
            <person name="Noel B."/>
            <person name="Policriti A."/>
            <person name="Clepet C."/>
            <person name="Casagrande A."/>
            <person name="Choisne N."/>
            <person name="Aubourg S."/>
            <person name="Vitulo N."/>
            <person name="Jubin C."/>
            <person name="Vezzi A."/>
            <person name="Legeai F."/>
            <person name="Hugueney P."/>
            <person name="Dasilva C."/>
            <person name="Horner D."/>
            <person name="Mica E."/>
            <person name="Jublot D."/>
            <person name="Poulain J."/>
            <person name="Bruyere C."/>
            <person name="Billault A."/>
            <person name="Segurens B."/>
            <person name="Gouyvenoux M."/>
            <person name="Ugarte E."/>
            <person name="Cattonaro F."/>
            <person name="Anthouard V."/>
            <person name="Vico V."/>
            <person name="Del Fabbro C."/>
            <person name="Alaux M."/>
            <person name="Di Gaspero G."/>
            <person name="Dumas V."/>
            <person name="Felice N."/>
            <person name="Paillard S."/>
            <person name="Juman I."/>
            <person name="Moroldo M."/>
            <person name="Scalabrin S."/>
            <person name="Canaguier A."/>
            <person name="Le Clainche I."/>
            <person name="Malacrida G."/>
            <person name="Durand E."/>
            <person name="Pesole G."/>
            <person name="Laucou V."/>
            <person name="Chatelet P."/>
            <person name="Merdinoglu D."/>
            <person name="Delledonne M."/>
            <person name="Pezzotti M."/>
            <person name="Lecharny A."/>
            <person name="Scarpelli C."/>
            <person name="Artiguenave F."/>
            <person name="Pe M.E."/>
            <person name="Valle G."/>
            <person name="Morgante M."/>
            <person name="Caboche M."/>
            <person name="Adam-Blondon A.-F."/>
            <person name="Weissenbach J."/>
            <person name="Quetier F."/>
            <person name="Wincker P."/>
        </authorList>
    </citation>
    <scope>NUCLEOTIDE SEQUENCE [LARGE SCALE GENOMIC DNA]</scope>
    <source>
        <strain evidence="3">cv. Pinot noir / PN40024</strain>
    </source>
</reference>
<keyword evidence="1" id="KW-0812">Transmembrane</keyword>
<sequence>MEPLLYTDGTPIFIQVLSSFTFTAFITGLVCASLPFINSNSVSH</sequence>
<dbReference type="Proteomes" id="UP000009183">
    <property type="component" value="Chromosome 9"/>
</dbReference>
<protein>
    <submittedName>
        <fullName evidence="2">Uncharacterized protein</fullName>
    </submittedName>
</protein>
<accession>F6HBX7</accession>
<dbReference type="AlphaFoldDB" id="F6HBX7"/>
<feature type="transmembrane region" description="Helical" evidence="1">
    <location>
        <begin position="12"/>
        <end position="37"/>
    </location>
</feature>
<evidence type="ECO:0000313" key="2">
    <source>
        <dbReference type="EMBL" id="CCB49710.1"/>
    </source>
</evidence>
<keyword evidence="1" id="KW-1133">Transmembrane helix</keyword>
<gene>
    <name evidence="2" type="ordered locus">VIT_09s0018g01510</name>
</gene>
<proteinExistence type="predicted"/>
<evidence type="ECO:0000313" key="3">
    <source>
        <dbReference type="Proteomes" id="UP000009183"/>
    </source>
</evidence>
<dbReference type="PaxDb" id="29760-VIT_09s0018g01510.t01"/>
<keyword evidence="3" id="KW-1185">Reference proteome</keyword>
<organism evidence="2 3">
    <name type="scientific">Vitis vinifera</name>
    <name type="common">Grape</name>
    <dbReference type="NCBI Taxonomy" id="29760"/>
    <lineage>
        <taxon>Eukaryota</taxon>
        <taxon>Viridiplantae</taxon>
        <taxon>Streptophyta</taxon>
        <taxon>Embryophyta</taxon>
        <taxon>Tracheophyta</taxon>
        <taxon>Spermatophyta</taxon>
        <taxon>Magnoliopsida</taxon>
        <taxon>eudicotyledons</taxon>
        <taxon>Gunneridae</taxon>
        <taxon>Pentapetalae</taxon>
        <taxon>rosids</taxon>
        <taxon>Vitales</taxon>
        <taxon>Vitaceae</taxon>
        <taxon>Viteae</taxon>
        <taxon>Vitis</taxon>
    </lineage>
</organism>
<name>F6HBX7_VITVI</name>